<proteinExistence type="predicted"/>
<comment type="caution">
    <text evidence="1">The sequence shown here is derived from an EMBL/GenBank/DDBJ whole genome shotgun (WGS) entry which is preliminary data.</text>
</comment>
<protein>
    <submittedName>
        <fullName evidence="1">Uncharacterized protein</fullName>
    </submittedName>
</protein>
<dbReference type="EMBL" id="AMZH03033164">
    <property type="protein sequence ID" value="RRT32223.1"/>
    <property type="molecule type" value="Genomic_DNA"/>
</dbReference>
<dbReference type="Proteomes" id="UP000287651">
    <property type="component" value="Unassembled WGS sequence"/>
</dbReference>
<name>A0A426WY48_ENSVE</name>
<dbReference type="AlphaFoldDB" id="A0A426WY48"/>
<sequence>MPKLGRIRNYPPGRVKLRVLEKDKVRVSERESFLPLPPLSCYRNECFILMRGELVSTPSFTFVVPRDMVEMYRGRAAAATWGEDMACHATLMGMELGSIVPGHLHLRYQIGCRPGPSG</sequence>
<organism evidence="1 2">
    <name type="scientific">Ensete ventricosum</name>
    <name type="common">Abyssinian banana</name>
    <name type="synonym">Musa ensete</name>
    <dbReference type="NCBI Taxonomy" id="4639"/>
    <lineage>
        <taxon>Eukaryota</taxon>
        <taxon>Viridiplantae</taxon>
        <taxon>Streptophyta</taxon>
        <taxon>Embryophyta</taxon>
        <taxon>Tracheophyta</taxon>
        <taxon>Spermatophyta</taxon>
        <taxon>Magnoliopsida</taxon>
        <taxon>Liliopsida</taxon>
        <taxon>Zingiberales</taxon>
        <taxon>Musaceae</taxon>
        <taxon>Ensete</taxon>
    </lineage>
</organism>
<gene>
    <name evidence="1" type="ORF">B296_00047474</name>
</gene>
<evidence type="ECO:0000313" key="2">
    <source>
        <dbReference type="Proteomes" id="UP000287651"/>
    </source>
</evidence>
<evidence type="ECO:0000313" key="1">
    <source>
        <dbReference type="EMBL" id="RRT32223.1"/>
    </source>
</evidence>
<reference evidence="1 2" key="1">
    <citation type="journal article" date="2014" name="Agronomy (Basel)">
        <title>A Draft Genome Sequence for Ensete ventricosum, the Drought-Tolerant Tree Against Hunger.</title>
        <authorList>
            <person name="Harrison J."/>
            <person name="Moore K.A."/>
            <person name="Paszkiewicz K."/>
            <person name="Jones T."/>
            <person name="Grant M."/>
            <person name="Ambacheew D."/>
            <person name="Muzemil S."/>
            <person name="Studholme D.J."/>
        </authorList>
    </citation>
    <scope>NUCLEOTIDE SEQUENCE [LARGE SCALE GENOMIC DNA]</scope>
</reference>
<accession>A0A426WY48</accession>